<evidence type="ECO:0000256" key="1">
    <source>
        <dbReference type="SAM" id="MobiDB-lite"/>
    </source>
</evidence>
<dbReference type="Proteomes" id="UP000688137">
    <property type="component" value="Unassembled WGS sequence"/>
</dbReference>
<proteinExistence type="predicted"/>
<gene>
    <name evidence="2" type="ORF">PPRIM_AZ9-3.1.T0670273</name>
</gene>
<reference evidence="2" key="1">
    <citation type="submission" date="2021-01" db="EMBL/GenBank/DDBJ databases">
        <authorList>
            <consortium name="Genoscope - CEA"/>
            <person name="William W."/>
        </authorList>
    </citation>
    <scope>NUCLEOTIDE SEQUENCE</scope>
</reference>
<sequence length="92" mass="10918">MERHMEQNIDTIPLSLRSPAQAKERQQFIRKSVRESSLHQSRNTITAFVLEKMKQKRVDQMAEIFEIKKQKSSRVTPIAQSEKYIKDNEEED</sequence>
<feature type="region of interest" description="Disordered" evidence="1">
    <location>
        <begin position="1"/>
        <end position="23"/>
    </location>
</feature>
<keyword evidence="3" id="KW-1185">Reference proteome</keyword>
<protein>
    <submittedName>
        <fullName evidence="2">Uncharacterized protein</fullName>
    </submittedName>
</protein>
<dbReference type="EMBL" id="CAJJDM010000070">
    <property type="protein sequence ID" value="CAD8082474.1"/>
    <property type="molecule type" value="Genomic_DNA"/>
</dbReference>
<comment type="caution">
    <text evidence="2">The sequence shown here is derived from an EMBL/GenBank/DDBJ whole genome shotgun (WGS) entry which is preliminary data.</text>
</comment>
<name>A0A8S1N603_PARPR</name>
<dbReference type="OMA" id="ISCEADS"/>
<organism evidence="2 3">
    <name type="scientific">Paramecium primaurelia</name>
    <dbReference type="NCBI Taxonomy" id="5886"/>
    <lineage>
        <taxon>Eukaryota</taxon>
        <taxon>Sar</taxon>
        <taxon>Alveolata</taxon>
        <taxon>Ciliophora</taxon>
        <taxon>Intramacronucleata</taxon>
        <taxon>Oligohymenophorea</taxon>
        <taxon>Peniculida</taxon>
        <taxon>Parameciidae</taxon>
        <taxon>Paramecium</taxon>
    </lineage>
</organism>
<evidence type="ECO:0000313" key="2">
    <source>
        <dbReference type="EMBL" id="CAD8082474.1"/>
    </source>
</evidence>
<evidence type="ECO:0000313" key="3">
    <source>
        <dbReference type="Proteomes" id="UP000688137"/>
    </source>
</evidence>
<accession>A0A8S1N603</accession>
<dbReference type="AlphaFoldDB" id="A0A8S1N603"/>